<keyword evidence="4" id="KW-1185">Reference proteome</keyword>
<dbReference type="InterPro" id="IPR046347">
    <property type="entry name" value="bZIP_sf"/>
</dbReference>
<keyword evidence="1" id="KW-0175">Coiled coil</keyword>
<dbReference type="PANTHER" id="PTHR40618:SF1">
    <property type="entry name" value="B-ZIP TRANSCRIPTION FACTOR (EUROFUNG)"/>
    <property type="match status" value="1"/>
</dbReference>
<evidence type="ECO:0000313" key="3">
    <source>
        <dbReference type="EMBL" id="PPJ51532.1"/>
    </source>
</evidence>
<comment type="caution">
    <text evidence="3">The sequence shown here is derived from an EMBL/GenBank/DDBJ whole genome shotgun (WGS) entry which is preliminary data.</text>
</comment>
<evidence type="ECO:0000256" key="2">
    <source>
        <dbReference type="SAM" id="MobiDB-lite"/>
    </source>
</evidence>
<evidence type="ECO:0000313" key="4">
    <source>
        <dbReference type="Proteomes" id="UP000237631"/>
    </source>
</evidence>
<dbReference type="GO" id="GO:0003700">
    <property type="term" value="F:DNA-binding transcription factor activity"/>
    <property type="evidence" value="ECO:0007669"/>
    <property type="project" value="InterPro"/>
</dbReference>
<evidence type="ECO:0000256" key="1">
    <source>
        <dbReference type="SAM" id="Coils"/>
    </source>
</evidence>
<reference evidence="4" key="1">
    <citation type="journal article" date="2017" name="bioRxiv">
        <title>Conservation of a gene cluster reveals novel cercosporin biosynthetic mechanisms and extends production to the genus Colletotrichum.</title>
        <authorList>
            <person name="de Jonge R."/>
            <person name="Ebert M.K."/>
            <person name="Huitt-Roehl C.R."/>
            <person name="Pal P."/>
            <person name="Suttle J.C."/>
            <person name="Spanner R.E."/>
            <person name="Neubauer J.D."/>
            <person name="Jurick W.M.II."/>
            <person name="Stott K.A."/>
            <person name="Secor G.A."/>
            <person name="Thomma B.P.H.J."/>
            <person name="Van de Peer Y."/>
            <person name="Townsend C.A."/>
            <person name="Bolton M.D."/>
        </authorList>
    </citation>
    <scope>NUCLEOTIDE SEQUENCE [LARGE SCALE GENOMIC DNA]</scope>
    <source>
        <strain evidence="4">CBS538.71</strain>
    </source>
</reference>
<dbReference type="OrthoDB" id="3555317at2759"/>
<name>A0A2S6BVN1_9PEZI</name>
<feature type="compositionally biased region" description="Basic and acidic residues" evidence="2">
    <location>
        <begin position="138"/>
        <end position="153"/>
    </location>
</feature>
<feature type="region of interest" description="Disordered" evidence="2">
    <location>
        <begin position="1"/>
        <end position="45"/>
    </location>
</feature>
<dbReference type="STRING" id="357750.A0A2S6BVN1"/>
<feature type="compositionally biased region" description="Basic residues" evidence="2">
    <location>
        <begin position="128"/>
        <end position="137"/>
    </location>
</feature>
<proteinExistence type="predicted"/>
<feature type="compositionally biased region" description="Basic and acidic residues" evidence="2">
    <location>
        <begin position="118"/>
        <end position="127"/>
    </location>
</feature>
<accession>A0A2S6BVN1</accession>
<dbReference type="PANTHER" id="PTHR40618">
    <property type="entry name" value="B-ZIP TRANSCRIPTION FACTOR (EUROFUNG)-RELATED"/>
    <property type="match status" value="1"/>
</dbReference>
<dbReference type="EMBL" id="PNEN01001750">
    <property type="protein sequence ID" value="PPJ51532.1"/>
    <property type="molecule type" value="Genomic_DNA"/>
</dbReference>
<sequence length="447" mass="49911">MEVRPRGRPIGSTPSTKIRKPRAGNSTNVPAADQDDSAAERRRTQVRIAQRAYRQKQESILQELRQQAADLTDTVKLMNKSFNDYRDRIVRSDLPDIQLQDVQETALAMESLMDVIRKPDQSVSEKRAARKGQRKHAKSAEREPLPEPKHVSDWLDPTALPQGQQSPQRVARPSGGWGYSLSTHRLSPTAEYVPGFTPSSTPTPSASMDPLPSDQQNAHAQRMALDQGSILQQPRPPRTYSFAETTFARRLHRATAEQAYKLLHEYDKRPTTYKRSFRLSLMSRDRETLIKMTREILARGPRELFDQETALIHVGGAGTHFPKRDAFGRLQPKPQTWHVGIVAPQKLALLEDAVKGNITVNMTVDIAGFEGEWFDPYDVEGYLAEKGIHIDPLASFAVAEVALPSVVPRYTSGPAFPPSEAGAHSINPVNLPFLHQLSLPSLFGEGD</sequence>
<dbReference type="SUPFAM" id="SSF57959">
    <property type="entry name" value="Leucine zipper domain"/>
    <property type="match status" value="1"/>
</dbReference>
<evidence type="ECO:0008006" key="5">
    <source>
        <dbReference type="Google" id="ProtNLM"/>
    </source>
</evidence>
<feature type="coiled-coil region" evidence="1">
    <location>
        <begin position="54"/>
        <end position="81"/>
    </location>
</feature>
<protein>
    <recommendedName>
        <fullName evidence="5">BZIP domain-containing protein</fullName>
    </recommendedName>
</protein>
<dbReference type="Gene3D" id="1.20.5.170">
    <property type="match status" value="1"/>
</dbReference>
<gene>
    <name evidence="3" type="ORF">CBER1_09208</name>
</gene>
<dbReference type="Proteomes" id="UP000237631">
    <property type="component" value="Unassembled WGS sequence"/>
</dbReference>
<feature type="region of interest" description="Disordered" evidence="2">
    <location>
        <begin position="118"/>
        <end position="223"/>
    </location>
</feature>
<dbReference type="CDD" id="cd14688">
    <property type="entry name" value="bZIP_YAP"/>
    <property type="match status" value="1"/>
</dbReference>
<organism evidence="3 4">
    <name type="scientific">Cercospora berteroae</name>
    <dbReference type="NCBI Taxonomy" id="357750"/>
    <lineage>
        <taxon>Eukaryota</taxon>
        <taxon>Fungi</taxon>
        <taxon>Dikarya</taxon>
        <taxon>Ascomycota</taxon>
        <taxon>Pezizomycotina</taxon>
        <taxon>Dothideomycetes</taxon>
        <taxon>Dothideomycetidae</taxon>
        <taxon>Mycosphaerellales</taxon>
        <taxon>Mycosphaerellaceae</taxon>
        <taxon>Cercospora</taxon>
    </lineage>
</organism>
<dbReference type="AlphaFoldDB" id="A0A2S6BVN1"/>